<dbReference type="Pfam" id="PF04389">
    <property type="entry name" value="Peptidase_M28"/>
    <property type="match status" value="1"/>
</dbReference>
<evidence type="ECO:0000259" key="5">
    <source>
        <dbReference type="Pfam" id="PF04389"/>
    </source>
</evidence>
<dbReference type="OrthoDB" id="5841748at2759"/>
<feature type="domain" description="Peptidase M28" evidence="5">
    <location>
        <begin position="694"/>
        <end position="878"/>
    </location>
</feature>
<comment type="similarity">
    <text evidence="1">Belongs to the peptidase M28 family. M28B subfamily.</text>
</comment>
<dbReference type="Proteomes" id="UP000014074">
    <property type="component" value="Unassembled WGS sequence"/>
</dbReference>
<dbReference type="SUPFAM" id="SSF47672">
    <property type="entry name" value="Transferrin receptor-like dimerisation domain"/>
    <property type="match status" value="1"/>
</dbReference>
<feature type="compositionally biased region" description="Acidic residues" evidence="2">
    <location>
        <begin position="345"/>
        <end position="362"/>
    </location>
</feature>
<dbReference type="FunFam" id="3.40.630.10:FF:000101">
    <property type="entry name" value="N-acetylated alpha-linked acidic dipeptidase like 1"/>
    <property type="match status" value="1"/>
</dbReference>
<evidence type="ECO:0000259" key="4">
    <source>
        <dbReference type="Pfam" id="PF04253"/>
    </source>
</evidence>
<dbReference type="CDD" id="cd02121">
    <property type="entry name" value="PA_GCPII_like"/>
    <property type="match status" value="1"/>
</dbReference>
<sequence>MTSHPRHQIPELLPRAGFIWPPSRQLLSNRIRNRRLARALTGAGISLKRDEVEAALAAIFDIAKDQHEQGALRAAETVPYFLAGIRRLIPFANGLDEGVFIDLFTSLRNGRREWHANPRPPFDVTTHGPLAKAIDAFNSAAAQDWNETEVELFELVGGYSDAESEGDAMEIDEDQEQTGALTQQAAQPQETRSPEHIARLLKQLLANHEADKSKAAVDKVTKDFEDMDLDEDDAQPECSFPRRIFPLSTPSYEAIAMAPDKNQRYDPVPPIPTYDEAVAGDSRSAFEGDWEQDRDHLALSPVDEHSHSEFESEGLLNTRGASSATHPTSSARPRRAGGYRAPTVESDDEDSHWDSASDDDATEAAHVRREMQELEMMDPDDDDHARSQMFDPESVRIHVQSNVDPHRIRENLKHFTSYAHIAGTEGDYALATDVKNIFTTYGLEDVSVDEYYVYLNYPKEGGRAVEILGKDGKPTWAAKLEEDERGEETAGHQTFVFHGHSKSGDVKGPLIYANYGSREDFKRLADSGIETNGAIALVRYYGTQTDRALKVKAAELAGFAGCIIYSDPADDGFLKGNVAPNGRYMPADGVQRGAVSLMSWVVGDVLTPGWESKHNMPRMKKEESPGLVQIPSLPLAWRDAQVMLQHLKGVGQKCPDDWVGGVPDIGEWWTGDASSPIVRLKNEQDEVDDQPIWNVYGRIVGVEQTAKSIMIGNHRDSWTFGATDPHSGTAIMLEVARIFGDLLDRGWRPLRTIEFMSWDAEEYNLIGSTEFVEKNLDALRRDGYAYINLDTAVTGSEFHASGSPVFQKILYRIIDRISDPNLNTTLREIWDQKGSKLEGLGAGSDYVAFQDMAGTSSLDLSFEGPPFPYHSSYDDFEWMDTVGDPGFVYHSMLAELLALLILELADRPILPFDMAAYANSLQKWIDELQSWSENKGANQAGQPPLDMSVLKAAANEVTGAVGTFEQWESRWENSVLAASGWEPIGLGNERADYNNRMAQFETDLLDLDPHGGIQNRTQFRHVVFGPQLWSGYDEAFFPAIRDVIDAGDWLLANQTVDKVAGIIRKAAQNLKI</sequence>
<proteinExistence type="inferred from homology"/>
<keyword evidence="7" id="KW-1185">Reference proteome</keyword>
<gene>
    <name evidence="6" type="ORF">UCRPA7_8179</name>
</gene>
<keyword evidence="6" id="KW-0645">Protease</keyword>
<name>R8BAK6_PHAM7</name>
<dbReference type="SUPFAM" id="SSF52025">
    <property type="entry name" value="PA domain"/>
    <property type="match status" value="1"/>
</dbReference>
<organism evidence="6 7">
    <name type="scientific">Phaeoacremonium minimum (strain UCR-PA7)</name>
    <name type="common">Esca disease fungus</name>
    <name type="synonym">Togninia minima</name>
    <dbReference type="NCBI Taxonomy" id="1286976"/>
    <lineage>
        <taxon>Eukaryota</taxon>
        <taxon>Fungi</taxon>
        <taxon>Dikarya</taxon>
        <taxon>Ascomycota</taxon>
        <taxon>Pezizomycotina</taxon>
        <taxon>Sordariomycetes</taxon>
        <taxon>Sordariomycetidae</taxon>
        <taxon>Togniniales</taxon>
        <taxon>Togniniaceae</taxon>
        <taxon>Phaeoacremonium</taxon>
    </lineage>
</organism>
<evidence type="ECO:0000256" key="2">
    <source>
        <dbReference type="SAM" id="MobiDB-lite"/>
    </source>
</evidence>
<feature type="compositionally biased region" description="Polar residues" evidence="2">
    <location>
        <begin position="319"/>
        <end position="330"/>
    </location>
</feature>
<dbReference type="AlphaFoldDB" id="R8BAK6"/>
<feature type="domain" description="PA" evidence="3">
    <location>
        <begin position="506"/>
        <end position="594"/>
    </location>
</feature>
<dbReference type="InterPro" id="IPR039373">
    <property type="entry name" value="Peptidase_M28B"/>
</dbReference>
<accession>R8BAK6</accession>
<dbReference type="InterPro" id="IPR036757">
    <property type="entry name" value="TFR-like_dimer_dom_sf"/>
</dbReference>
<evidence type="ECO:0000313" key="7">
    <source>
        <dbReference type="Proteomes" id="UP000014074"/>
    </source>
</evidence>
<dbReference type="InterPro" id="IPR003137">
    <property type="entry name" value="PA_domain"/>
</dbReference>
<dbReference type="GO" id="GO:0004180">
    <property type="term" value="F:carboxypeptidase activity"/>
    <property type="evidence" value="ECO:0007669"/>
    <property type="project" value="UniProtKB-KW"/>
</dbReference>
<dbReference type="Gene3D" id="3.40.630.10">
    <property type="entry name" value="Zn peptidases"/>
    <property type="match status" value="1"/>
</dbReference>
<evidence type="ECO:0000256" key="1">
    <source>
        <dbReference type="ARBA" id="ARBA00005634"/>
    </source>
</evidence>
<keyword evidence="6" id="KW-0378">Hydrolase</keyword>
<dbReference type="PANTHER" id="PTHR10404:SF71">
    <property type="entry name" value="CARBOXYPEPTIDASE TRE2, PUTATIVE (AFU_ORTHOLOGUE AFUA_3G10650)-RELATED"/>
    <property type="match status" value="1"/>
</dbReference>
<dbReference type="SUPFAM" id="SSF53187">
    <property type="entry name" value="Zn-dependent exopeptidases"/>
    <property type="match status" value="1"/>
</dbReference>
<dbReference type="HOGENOM" id="CLU_005688_1_0_1"/>
<dbReference type="InterPro" id="IPR007365">
    <property type="entry name" value="TFR-like_dimer_dom"/>
</dbReference>
<evidence type="ECO:0000259" key="3">
    <source>
        <dbReference type="Pfam" id="PF02225"/>
    </source>
</evidence>
<dbReference type="CDD" id="cd08022">
    <property type="entry name" value="M28_PSMA_like"/>
    <property type="match status" value="1"/>
</dbReference>
<dbReference type="PANTHER" id="PTHR10404">
    <property type="entry name" value="N-ACETYLATED-ALPHA-LINKED ACIDIC DIPEPTIDASE"/>
    <property type="match status" value="1"/>
</dbReference>
<dbReference type="FunFam" id="3.50.30.30:FF:000029">
    <property type="entry name" value="Glutamate carboxypeptidase Tre2, putative"/>
    <property type="match status" value="1"/>
</dbReference>
<dbReference type="Pfam" id="PF02225">
    <property type="entry name" value="PA"/>
    <property type="match status" value="1"/>
</dbReference>
<dbReference type="GeneID" id="19329007"/>
<evidence type="ECO:0000313" key="6">
    <source>
        <dbReference type="EMBL" id="EON96329.1"/>
    </source>
</evidence>
<dbReference type="EMBL" id="KB933348">
    <property type="protein sequence ID" value="EON96329.1"/>
    <property type="molecule type" value="Genomic_DNA"/>
</dbReference>
<dbReference type="RefSeq" id="XP_007918889.1">
    <property type="nucleotide sequence ID" value="XM_007920698.1"/>
</dbReference>
<dbReference type="Gene3D" id="1.20.930.40">
    <property type="entry name" value="Transferrin receptor-like, dimerisation domain"/>
    <property type="match status" value="1"/>
</dbReference>
<dbReference type="InterPro" id="IPR046450">
    <property type="entry name" value="PA_dom_sf"/>
</dbReference>
<dbReference type="eggNOG" id="KOG2195">
    <property type="taxonomic scope" value="Eukaryota"/>
</dbReference>
<feature type="region of interest" description="Disordered" evidence="2">
    <location>
        <begin position="302"/>
        <end position="364"/>
    </location>
</feature>
<dbReference type="KEGG" id="tmn:UCRPA7_8179"/>
<feature type="domain" description="Transferrin receptor-like dimerisation" evidence="4">
    <location>
        <begin position="945"/>
        <end position="1071"/>
    </location>
</feature>
<protein>
    <submittedName>
        <fullName evidence="6">Putative glutamate carboxypeptidase 2 protein</fullName>
    </submittedName>
</protein>
<keyword evidence="6" id="KW-0121">Carboxypeptidase</keyword>
<dbReference type="InterPro" id="IPR007484">
    <property type="entry name" value="Peptidase_M28"/>
</dbReference>
<dbReference type="Gene3D" id="3.50.30.30">
    <property type="match status" value="1"/>
</dbReference>
<reference evidence="7" key="1">
    <citation type="journal article" date="2013" name="Genome Announc.">
        <title>Draft genome sequence of the ascomycete Phaeoacremonium aleophilum strain UCR-PA7, a causal agent of the esca disease complex in grapevines.</title>
        <authorList>
            <person name="Blanco-Ulate B."/>
            <person name="Rolshausen P."/>
            <person name="Cantu D."/>
        </authorList>
    </citation>
    <scope>NUCLEOTIDE SEQUENCE [LARGE SCALE GENOMIC DNA]</scope>
    <source>
        <strain evidence="7">UCR-PA7</strain>
    </source>
</reference>
<dbReference type="Pfam" id="PF04253">
    <property type="entry name" value="TFR_dimer"/>
    <property type="match status" value="1"/>
</dbReference>